<dbReference type="EC" id="3.4.14.2" evidence="7"/>
<evidence type="ECO:0000313" key="8">
    <source>
        <dbReference type="Proteomes" id="UP000198406"/>
    </source>
</evidence>
<comment type="caution">
    <text evidence="7">The sequence shown here is derived from an EMBL/GenBank/DDBJ whole genome shotgun (WGS) entry which is preliminary data.</text>
</comment>
<dbReference type="Gene3D" id="1.20.120.980">
    <property type="entry name" value="Serine carboxypeptidase S28, SKS domain"/>
    <property type="match status" value="1"/>
</dbReference>
<evidence type="ECO:0000256" key="5">
    <source>
        <dbReference type="ARBA" id="ARBA00023180"/>
    </source>
</evidence>
<accession>A0A1Z5KH93</accession>
<dbReference type="AlphaFoldDB" id="A0A1Z5KH93"/>
<dbReference type="PANTHER" id="PTHR11010">
    <property type="entry name" value="PROTEASE S28 PRO-X CARBOXYPEPTIDASE-RELATED"/>
    <property type="match status" value="1"/>
</dbReference>
<dbReference type="OrthoDB" id="40707at2759"/>
<evidence type="ECO:0000256" key="1">
    <source>
        <dbReference type="ARBA" id="ARBA00011079"/>
    </source>
</evidence>
<keyword evidence="8" id="KW-1185">Reference proteome</keyword>
<keyword evidence="6" id="KW-1133">Transmembrane helix</keyword>
<keyword evidence="6" id="KW-0472">Membrane</keyword>
<evidence type="ECO:0000256" key="6">
    <source>
        <dbReference type="SAM" id="Phobius"/>
    </source>
</evidence>
<feature type="transmembrane region" description="Helical" evidence="6">
    <location>
        <begin position="27"/>
        <end position="46"/>
    </location>
</feature>
<evidence type="ECO:0000313" key="7">
    <source>
        <dbReference type="EMBL" id="GAX25587.1"/>
    </source>
</evidence>
<dbReference type="InterPro" id="IPR029058">
    <property type="entry name" value="AB_hydrolase_fold"/>
</dbReference>
<reference evidence="7 8" key="1">
    <citation type="journal article" date="2015" name="Plant Cell">
        <title>Oil accumulation by the oleaginous diatom Fistulifera solaris as revealed by the genome and transcriptome.</title>
        <authorList>
            <person name="Tanaka T."/>
            <person name="Maeda Y."/>
            <person name="Veluchamy A."/>
            <person name="Tanaka M."/>
            <person name="Abida H."/>
            <person name="Marechal E."/>
            <person name="Bowler C."/>
            <person name="Muto M."/>
            <person name="Sunaga Y."/>
            <person name="Tanaka M."/>
            <person name="Yoshino T."/>
            <person name="Taniguchi T."/>
            <person name="Fukuda Y."/>
            <person name="Nemoto M."/>
            <person name="Matsumoto M."/>
            <person name="Wong P.S."/>
            <person name="Aburatani S."/>
            <person name="Fujibuchi W."/>
        </authorList>
    </citation>
    <scope>NUCLEOTIDE SEQUENCE [LARGE SCALE GENOMIC DNA]</scope>
    <source>
        <strain evidence="7 8">JPCC DA0580</strain>
    </source>
</reference>
<keyword evidence="5" id="KW-0325">Glycoprotein</keyword>
<dbReference type="Gene3D" id="3.40.50.1820">
    <property type="entry name" value="alpha/beta hydrolase"/>
    <property type="match status" value="1"/>
</dbReference>
<dbReference type="InParanoid" id="A0A1Z5KH93"/>
<evidence type="ECO:0000256" key="2">
    <source>
        <dbReference type="ARBA" id="ARBA00022670"/>
    </source>
</evidence>
<protein>
    <submittedName>
        <fullName evidence="7">Dipeptidyl-peptidase II</fullName>
        <ecNumber evidence="7">3.4.14.2</ecNumber>
    </submittedName>
</protein>
<dbReference type="Proteomes" id="UP000198406">
    <property type="component" value="Unassembled WGS sequence"/>
</dbReference>
<dbReference type="InterPro" id="IPR008758">
    <property type="entry name" value="Peptidase_S28"/>
</dbReference>
<dbReference type="GO" id="GO:0070008">
    <property type="term" value="F:serine-type exopeptidase activity"/>
    <property type="evidence" value="ECO:0007669"/>
    <property type="project" value="InterPro"/>
</dbReference>
<name>A0A1Z5KH93_FISSO</name>
<keyword evidence="6" id="KW-0812">Transmembrane</keyword>
<dbReference type="PANTHER" id="PTHR11010:SF38">
    <property type="entry name" value="LYSOSOMAL PRO-X CARBOXYPEPTIDASE"/>
    <property type="match status" value="1"/>
</dbReference>
<keyword evidence="4 7" id="KW-0378">Hydrolase</keyword>
<proteinExistence type="inferred from homology"/>
<evidence type="ECO:0000256" key="4">
    <source>
        <dbReference type="ARBA" id="ARBA00022801"/>
    </source>
</evidence>
<dbReference type="EMBL" id="BDSP01000228">
    <property type="protein sequence ID" value="GAX25587.1"/>
    <property type="molecule type" value="Genomic_DNA"/>
</dbReference>
<sequence length="552" mass="61117">MSYETDALLRPRGDSSLTNNLASRGPFVRAIFLAVGALALSAVLYATTATPSSWKKTVKILGHTHSSSDPLSILFDETLDGKELFYEQQTLDHLSNDEDAKKTWSHRYYKVSKHFRGPGHPIIMVIGGEDALTGPLHPFIEEGMASKFGAFVIEPEHRFYGKSTPVENASVQDYIKYLSPDQALLDAIQLLQTTRQTLGCSLDRASPFYCPAISVGASYPGFLSAMLRYVYADFVDMSYAASAPIRLYSQTNDANAYYDKVSEVAEHMSPGCASAVRSTMEAVHDTVLSSNWTVSEAAANLGFCPDDLPEYIQDLDTLVSEGVVYILPAIFADFNMFSYPPGPQTPNVLACNVFQNDNLTPLEKIQGFFELRGLVEYGETVECFDLGLELPTGPNARIMGSDWSGSGGGKTGEIWEFQCCKDLIIRTGYSNTSMFIPREWTYEWHDEHCRQRFPGITLNSFRLEQKWHFDHLAGASKIVFTNGLNDGWSAAGSFLEDVNDSVVAITIADGAHHSDLGGKYPDEDDTDAVKEAQVQVMNILDQWLEEIYAMQS</sequence>
<dbReference type="SUPFAM" id="SSF53474">
    <property type="entry name" value="alpha/beta-Hydrolases"/>
    <property type="match status" value="1"/>
</dbReference>
<comment type="similarity">
    <text evidence="1">Belongs to the peptidase S28 family.</text>
</comment>
<dbReference type="GO" id="GO:0006508">
    <property type="term" value="P:proteolysis"/>
    <property type="evidence" value="ECO:0007669"/>
    <property type="project" value="UniProtKB-KW"/>
</dbReference>
<dbReference type="GO" id="GO:0008239">
    <property type="term" value="F:dipeptidyl-peptidase activity"/>
    <property type="evidence" value="ECO:0007669"/>
    <property type="project" value="UniProtKB-EC"/>
</dbReference>
<dbReference type="InterPro" id="IPR042269">
    <property type="entry name" value="Ser_carbopepase_S28_SKS"/>
</dbReference>
<keyword evidence="3" id="KW-0732">Signal</keyword>
<dbReference type="Pfam" id="PF05577">
    <property type="entry name" value="Peptidase_S28"/>
    <property type="match status" value="1"/>
</dbReference>
<keyword evidence="2" id="KW-0645">Protease</keyword>
<evidence type="ECO:0000256" key="3">
    <source>
        <dbReference type="ARBA" id="ARBA00022729"/>
    </source>
</evidence>
<organism evidence="7 8">
    <name type="scientific">Fistulifera solaris</name>
    <name type="common">Oleaginous diatom</name>
    <dbReference type="NCBI Taxonomy" id="1519565"/>
    <lineage>
        <taxon>Eukaryota</taxon>
        <taxon>Sar</taxon>
        <taxon>Stramenopiles</taxon>
        <taxon>Ochrophyta</taxon>
        <taxon>Bacillariophyta</taxon>
        <taxon>Bacillariophyceae</taxon>
        <taxon>Bacillariophycidae</taxon>
        <taxon>Naviculales</taxon>
        <taxon>Naviculaceae</taxon>
        <taxon>Fistulifera</taxon>
    </lineage>
</organism>
<gene>
    <name evidence="7" type="ORF">FisN_28Hh058</name>
</gene>